<evidence type="ECO:0000313" key="1">
    <source>
        <dbReference type="EMBL" id="MEK0187497.1"/>
    </source>
</evidence>
<dbReference type="Proteomes" id="UP001384579">
    <property type="component" value="Unassembled WGS sequence"/>
</dbReference>
<comment type="caution">
    <text evidence="1">The sequence shown here is derived from an EMBL/GenBank/DDBJ whole genome shotgun (WGS) entry which is preliminary data.</text>
</comment>
<dbReference type="PANTHER" id="PTHR14136:SF17">
    <property type="entry name" value="BTB_POZ DOMAIN-CONTAINING PROTEIN KCTD9"/>
    <property type="match status" value="1"/>
</dbReference>
<dbReference type="InterPro" id="IPR051082">
    <property type="entry name" value="Pentapeptide-BTB/POZ_domain"/>
</dbReference>
<dbReference type="SUPFAM" id="SSF141571">
    <property type="entry name" value="Pentapeptide repeat-like"/>
    <property type="match status" value="1"/>
</dbReference>
<dbReference type="RefSeq" id="WP_293299017.1">
    <property type="nucleotide sequence ID" value="NZ_JBBLXS010000370.1"/>
</dbReference>
<sequence length="176" mass="19560">MMITPDELLERYQAGERNFAGLRMEANTHHPDVLDGADLSNIILSGIYWPGARLRDVNLTEAKLIGAYMPDADFTLADLTWANLNGATLRRACLECTNLTGARLEYANLIQANLEGADTLNANFEYSSLCQLNLTRIRPAGHPIDTLNIHCTGALLWNTLMPDGTFIADPVYDMRY</sequence>
<dbReference type="Gene3D" id="2.160.20.80">
    <property type="entry name" value="E3 ubiquitin-protein ligase SopA"/>
    <property type="match status" value="1"/>
</dbReference>
<dbReference type="PANTHER" id="PTHR14136">
    <property type="entry name" value="BTB_POZ DOMAIN-CONTAINING PROTEIN KCTD9"/>
    <property type="match status" value="1"/>
</dbReference>
<dbReference type="Pfam" id="PF00805">
    <property type="entry name" value="Pentapeptide"/>
    <property type="match status" value="1"/>
</dbReference>
<reference evidence="1 2" key="1">
    <citation type="journal article" date="2020" name="Harmful Algae">
        <title>Molecular and morphological characterization of a novel dihydroanatoxin-a producing Microcoleus species (cyanobacteria) from the Russian River, California, USA.</title>
        <authorList>
            <person name="Conklin K.Y."/>
            <person name="Stancheva R."/>
            <person name="Otten T.G."/>
            <person name="Fadness R."/>
            <person name="Boyer G.L."/>
            <person name="Read B."/>
            <person name="Zhang X."/>
            <person name="Sheath R.G."/>
        </authorList>
    </citation>
    <scope>NUCLEOTIDE SEQUENCE [LARGE SCALE GENOMIC DNA]</scope>
    <source>
        <strain evidence="1 2">PTRS2</strain>
    </source>
</reference>
<gene>
    <name evidence="1" type="ORF">WMG39_21960</name>
</gene>
<accession>A0ABU8YSR0</accession>
<name>A0ABU8YSR0_9CYAN</name>
<dbReference type="EMBL" id="JBBLXS010000370">
    <property type="protein sequence ID" value="MEK0187497.1"/>
    <property type="molecule type" value="Genomic_DNA"/>
</dbReference>
<dbReference type="InterPro" id="IPR001646">
    <property type="entry name" value="5peptide_repeat"/>
</dbReference>
<protein>
    <submittedName>
        <fullName evidence="1">Pentapeptide repeat-containing protein</fullName>
    </submittedName>
</protein>
<keyword evidence="2" id="KW-1185">Reference proteome</keyword>
<proteinExistence type="predicted"/>
<evidence type="ECO:0000313" key="2">
    <source>
        <dbReference type="Proteomes" id="UP001384579"/>
    </source>
</evidence>
<organism evidence="1 2">
    <name type="scientific">Microcoleus anatoxicus PTRS2</name>
    <dbReference type="NCBI Taxonomy" id="2705321"/>
    <lineage>
        <taxon>Bacteria</taxon>
        <taxon>Bacillati</taxon>
        <taxon>Cyanobacteriota</taxon>
        <taxon>Cyanophyceae</taxon>
        <taxon>Oscillatoriophycideae</taxon>
        <taxon>Oscillatoriales</taxon>
        <taxon>Microcoleaceae</taxon>
        <taxon>Microcoleus</taxon>
        <taxon>Microcoleus anatoxicus</taxon>
    </lineage>
</organism>